<protein>
    <submittedName>
        <fullName evidence="4">Asparaginase/glutaminase</fullName>
    </submittedName>
</protein>
<gene>
    <name evidence="4" type="ORF">SPIROBIBN47_190005</name>
</gene>
<proteinExistence type="predicted"/>
<dbReference type="SUPFAM" id="SSF53774">
    <property type="entry name" value="Glutaminase/Asparaginase"/>
    <property type="match status" value="1"/>
</dbReference>
<reference evidence="4" key="1">
    <citation type="submission" date="2017-02" db="EMBL/GenBank/DDBJ databases">
        <authorList>
            <person name="Regsiter A."/>
            <person name="William W."/>
        </authorList>
    </citation>
    <scope>NUCLEOTIDE SEQUENCE</scope>
    <source>
        <strain evidence="4">Bib</strain>
    </source>
</reference>
<evidence type="ECO:0000259" key="3">
    <source>
        <dbReference type="Pfam" id="PF00710"/>
    </source>
</evidence>
<dbReference type="Pfam" id="PF00710">
    <property type="entry name" value="Asparaginase"/>
    <property type="match status" value="1"/>
</dbReference>
<dbReference type="PANTHER" id="PTHR11707">
    <property type="entry name" value="L-ASPARAGINASE"/>
    <property type="match status" value="1"/>
</dbReference>
<feature type="domain" description="L-asparaginase N-terminal" evidence="3">
    <location>
        <begin position="20"/>
        <end position="172"/>
    </location>
</feature>
<organism evidence="4">
    <name type="scientific">uncultured spirochete</name>
    <dbReference type="NCBI Taxonomy" id="156406"/>
    <lineage>
        <taxon>Bacteria</taxon>
        <taxon>Pseudomonadati</taxon>
        <taxon>Spirochaetota</taxon>
        <taxon>Spirochaetia</taxon>
        <taxon>Spirochaetales</taxon>
        <taxon>environmental samples</taxon>
    </lineage>
</organism>
<dbReference type="GO" id="GO:0004067">
    <property type="term" value="F:asparaginase activity"/>
    <property type="evidence" value="ECO:0007669"/>
    <property type="project" value="UniProtKB-UniRule"/>
</dbReference>
<dbReference type="PRINTS" id="PR00139">
    <property type="entry name" value="ASNGLNASE"/>
</dbReference>
<dbReference type="PIRSF" id="PIRSF001220">
    <property type="entry name" value="L-ASNase_gatD"/>
    <property type="match status" value="1"/>
</dbReference>
<sequence>MLEYLCAAWYYTVIMNPEAIRIIVTGGTFDKHYDEIKGELTFTETHVPEVLKRARVSVPVQVELNQLIDSLYMQEANRQSVLDACKRAPERHIIITHGTDTMAETAKLIGSARLDKTIVLTGAMIPYKILDSDALFNFGTAFAAVQLLPAGVYISMNGRIFDWNRVRKNKTLGVFEEIQE</sequence>
<name>A0A3P3XH29_9SPIR</name>
<accession>A0A3P3XH29</accession>
<dbReference type="AlphaFoldDB" id="A0A3P3XH29"/>
<dbReference type="PROSITE" id="PS51732">
    <property type="entry name" value="ASN_GLN_ASE_3"/>
    <property type="match status" value="1"/>
</dbReference>
<dbReference type="InterPro" id="IPR036152">
    <property type="entry name" value="Asp/glu_Ase-like_sf"/>
</dbReference>
<dbReference type="EMBL" id="FWDM01000011">
    <property type="protein sequence ID" value="SLM11222.1"/>
    <property type="molecule type" value="Genomic_DNA"/>
</dbReference>
<dbReference type="InterPro" id="IPR037152">
    <property type="entry name" value="L-asparaginase_N_sf"/>
</dbReference>
<dbReference type="PANTHER" id="PTHR11707:SF28">
    <property type="entry name" value="60 KDA LYSOPHOSPHOLIPASE"/>
    <property type="match status" value="1"/>
</dbReference>
<dbReference type="Gene3D" id="3.40.50.1170">
    <property type="entry name" value="L-asparaginase, N-terminal domain"/>
    <property type="match status" value="1"/>
</dbReference>
<feature type="binding site" evidence="2">
    <location>
        <position position="70"/>
    </location>
    <ligand>
        <name>substrate</name>
    </ligand>
</feature>
<dbReference type="PIRSF" id="PIRSF500176">
    <property type="entry name" value="L_ASNase"/>
    <property type="match status" value="1"/>
</dbReference>
<dbReference type="InterPro" id="IPR006034">
    <property type="entry name" value="Asparaginase/glutaminase-like"/>
</dbReference>
<evidence type="ECO:0000256" key="2">
    <source>
        <dbReference type="PIRSR" id="PIRSR001220-2"/>
    </source>
</evidence>
<evidence type="ECO:0000256" key="1">
    <source>
        <dbReference type="PIRSR" id="PIRSR001220-1"/>
    </source>
</evidence>
<feature type="active site" description="O-isoaspartyl threonine intermediate" evidence="1">
    <location>
        <position position="28"/>
    </location>
</feature>
<evidence type="ECO:0000313" key="4">
    <source>
        <dbReference type="EMBL" id="SLM11222.1"/>
    </source>
</evidence>
<feature type="binding site" evidence="2">
    <location>
        <begin position="99"/>
        <end position="100"/>
    </location>
    <ligand>
        <name>substrate</name>
    </ligand>
</feature>
<dbReference type="InterPro" id="IPR027474">
    <property type="entry name" value="L-asparaginase_N"/>
</dbReference>